<dbReference type="Gene3D" id="1.10.12.10">
    <property type="entry name" value="Lyase 2-enoyl-coa Hydratase, Chain A, domain 2"/>
    <property type="match status" value="1"/>
</dbReference>
<protein>
    <submittedName>
        <fullName evidence="3">Putative enoyl-CoA hydratase PaaB</fullName>
        <ecNumber evidence="3">4.2.1.17</ecNumber>
    </submittedName>
</protein>
<reference evidence="4" key="1">
    <citation type="journal article" date="2012" name="PLoS ONE">
        <title>The success of Acinetobacter species; genetic, metabolic and virulence attributes.</title>
        <authorList>
            <person name="Peleg A.Y."/>
            <person name="de Breij A."/>
            <person name="Adams M.D."/>
            <person name="Cerqueira G.M."/>
            <person name="Mocali S."/>
            <person name="Galardini M."/>
            <person name="Nibbering P.H."/>
            <person name="Earl A.M."/>
            <person name="Ward D.V."/>
            <person name="Paterson D.L."/>
            <person name="Seifert H."/>
            <person name="Dijkshoorn L."/>
        </authorList>
    </citation>
    <scope>NUCLEOTIDE SEQUENCE [LARGE SCALE GENOMIC DNA]</scope>
    <source>
        <strain evidence="4">ATCC 19606 / DSM 30007 / JCM 6841 / CCUG 19606 / CIP 70.34 / NBRC 109757 / NCIMB 12457 / NCTC 12156 / 81</strain>
    </source>
</reference>
<dbReference type="AlphaFoldDB" id="D0C8J9"/>
<dbReference type="InterPro" id="IPR001753">
    <property type="entry name" value="Enoyl-CoA_hydra/iso"/>
</dbReference>
<keyword evidence="2 3" id="KW-0456">Lyase</keyword>
<evidence type="ECO:0000313" key="4">
    <source>
        <dbReference type="Proteomes" id="UP000005740"/>
    </source>
</evidence>
<dbReference type="Pfam" id="PF00378">
    <property type="entry name" value="ECH_1"/>
    <property type="match status" value="1"/>
</dbReference>
<dbReference type="InterPro" id="IPR029045">
    <property type="entry name" value="ClpP/crotonase-like_dom_sf"/>
</dbReference>
<dbReference type="GO" id="GO:0006635">
    <property type="term" value="P:fatty acid beta-oxidation"/>
    <property type="evidence" value="ECO:0007669"/>
    <property type="project" value="TreeGrafter"/>
</dbReference>
<dbReference type="FunFam" id="3.90.226.10:FF:000071">
    <property type="entry name" value="Putative enoyl-CoA hydratase PaaB"/>
    <property type="match status" value="1"/>
</dbReference>
<evidence type="ECO:0000313" key="3">
    <source>
        <dbReference type="EMBL" id="EEX05314.1"/>
    </source>
</evidence>
<dbReference type="EMBL" id="GG704572">
    <property type="protein sequence ID" value="EEX05314.1"/>
    <property type="molecule type" value="Genomic_DNA"/>
</dbReference>
<sequence>MMDYQNIIAEEKNGVGYLTFNRPKALNSFNVDMHREVAEVLNQWTKNPDVRCVVISGEGRGFCAGQDLGDRVVDPNAEAPDLGYSIETYYNPLIKTIVNMPKPVICAVNGVAAGAGANIALACDLVIAAKSANFVQAFCRLGLVPDSAGTWFLPRAVGHARAMGLALLGDKLPAETAKEWGMIWDVVEDTELKTKVTELAERLAKQPTFGLSLIKKAIHQSSNNTFDEQMLLERDLQRIAGRSEDYREGVQAFMNKREPNFKGR</sequence>
<evidence type="ECO:0000256" key="1">
    <source>
        <dbReference type="ARBA" id="ARBA00005254"/>
    </source>
</evidence>
<dbReference type="GO" id="GO:0004300">
    <property type="term" value="F:enoyl-CoA hydratase activity"/>
    <property type="evidence" value="ECO:0007669"/>
    <property type="project" value="UniProtKB-EC"/>
</dbReference>
<dbReference type="PANTHER" id="PTHR11941">
    <property type="entry name" value="ENOYL-COA HYDRATASE-RELATED"/>
    <property type="match status" value="1"/>
</dbReference>
<accession>D0C8J9</accession>
<organism evidence="3 4">
    <name type="scientific">Acinetobacter baumannii (strain ATCC 19606 / DSM 30007 / JCM 6841 / CCUG 19606 / CIP 70.34 / NBRC 109757 / NCIMB 12457 / NCTC 12156 / 81)</name>
    <dbReference type="NCBI Taxonomy" id="575584"/>
    <lineage>
        <taxon>Bacteria</taxon>
        <taxon>Pseudomonadati</taxon>
        <taxon>Pseudomonadota</taxon>
        <taxon>Gammaproteobacteria</taxon>
        <taxon>Moraxellales</taxon>
        <taxon>Moraxellaceae</taxon>
        <taxon>Acinetobacter</taxon>
        <taxon>Acinetobacter calcoaceticus/baumannii complex</taxon>
    </lineage>
</organism>
<dbReference type="InterPro" id="IPR014748">
    <property type="entry name" value="Enoyl-CoA_hydra_C"/>
</dbReference>
<dbReference type="NCBIfam" id="TIGR02280">
    <property type="entry name" value="PaaB1"/>
    <property type="match status" value="1"/>
</dbReference>
<proteinExistence type="inferred from homology"/>
<dbReference type="EC" id="4.2.1.17" evidence="3"/>
<name>D0C8J9_ACIB2</name>
<comment type="similarity">
    <text evidence="1">Belongs to the enoyl-CoA hydratase/isomerase family.</text>
</comment>
<dbReference type="BioCyc" id="ABAU575584-HMP:GM69-1085-MONOMER"/>
<evidence type="ECO:0000256" key="2">
    <source>
        <dbReference type="ARBA" id="ARBA00023239"/>
    </source>
</evidence>
<dbReference type="InterPro" id="IPR011968">
    <property type="entry name" value="PaaB1"/>
</dbReference>
<dbReference type="CDD" id="cd06558">
    <property type="entry name" value="crotonase-like"/>
    <property type="match status" value="1"/>
</dbReference>
<dbReference type="GO" id="GO:0010124">
    <property type="term" value="P:phenylacetate catabolic process"/>
    <property type="evidence" value="ECO:0007669"/>
    <property type="project" value="InterPro"/>
</dbReference>
<dbReference type="Proteomes" id="UP000005740">
    <property type="component" value="Unassembled WGS sequence"/>
</dbReference>
<dbReference type="Gene3D" id="3.90.226.10">
    <property type="entry name" value="2-enoyl-CoA Hydratase, Chain A, domain 1"/>
    <property type="match status" value="1"/>
</dbReference>
<dbReference type="PANTHER" id="PTHR11941:SF133">
    <property type="entry name" value="1,2-EPOXYPHENYLACETYL-COA ISOMERASE"/>
    <property type="match status" value="1"/>
</dbReference>
<dbReference type="SUPFAM" id="SSF52096">
    <property type="entry name" value="ClpP/crotonase"/>
    <property type="match status" value="1"/>
</dbReference>
<gene>
    <name evidence="3" type="ORF">HMPREF0010_01079</name>
</gene>